<dbReference type="InterPro" id="IPR010767">
    <property type="entry name" value="Phage_CGC-2007_Cje0229"/>
</dbReference>
<feature type="region of interest" description="Disordered" evidence="1">
    <location>
        <begin position="135"/>
        <end position="154"/>
    </location>
</feature>
<sequence>MKRTLPFLPLFFVAWLLSACAPIKPVPLIPFIDGNHWMVFSPMEYTRASTGVTYEVPEGFVTDFASIPRPLWPIYPKTGRYQLAAVVHDYLYWEQTTSRKEADQIFLEGMEESGVSKKDRLIIYHAVRKGGEGAWKKNAEQRAAGKPRVIPSEHRDIPANTEWEEYREFLYKEGVRPE</sequence>
<reference evidence="2" key="1">
    <citation type="journal article" date="2014" name="Int. J. Syst. Evol. Microbiol.">
        <title>Complete genome sequence of Corynebacterium casei LMG S-19264T (=DSM 44701T), isolated from a smear-ripened cheese.</title>
        <authorList>
            <consortium name="US DOE Joint Genome Institute (JGI-PGF)"/>
            <person name="Walter F."/>
            <person name="Albersmeier A."/>
            <person name="Kalinowski J."/>
            <person name="Ruckert C."/>
        </authorList>
    </citation>
    <scope>NUCLEOTIDE SEQUENCE</scope>
    <source>
        <strain evidence="2">KCTC 12988</strain>
    </source>
</reference>
<keyword evidence="3" id="KW-1185">Reference proteome</keyword>
<dbReference type="PROSITE" id="PS51257">
    <property type="entry name" value="PROKAR_LIPOPROTEIN"/>
    <property type="match status" value="1"/>
</dbReference>
<name>A0A918WNS3_9BACT</name>
<evidence type="ECO:0000313" key="2">
    <source>
        <dbReference type="EMBL" id="GHC64023.1"/>
    </source>
</evidence>
<dbReference type="EMBL" id="BMXI01000017">
    <property type="protein sequence ID" value="GHC64023.1"/>
    <property type="molecule type" value="Genomic_DNA"/>
</dbReference>
<reference evidence="2" key="2">
    <citation type="submission" date="2020-09" db="EMBL/GenBank/DDBJ databases">
        <authorList>
            <person name="Sun Q."/>
            <person name="Kim S."/>
        </authorList>
    </citation>
    <scope>NUCLEOTIDE SEQUENCE</scope>
    <source>
        <strain evidence="2">KCTC 12988</strain>
    </source>
</reference>
<dbReference type="Proteomes" id="UP000644507">
    <property type="component" value="Unassembled WGS sequence"/>
</dbReference>
<accession>A0A918WNS3</accession>
<comment type="caution">
    <text evidence="2">The sequence shown here is derived from an EMBL/GenBank/DDBJ whole genome shotgun (WGS) entry which is preliminary data.</text>
</comment>
<evidence type="ECO:0000256" key="1">
    <source>
        <dbReference type="SAM" id="MobiDB-lite"/>
    </source>
</evidence>
<evidence type="ECO:0000313" key="3">
    <source>
        <dbReference type="Proteomes" id="UP000644507"/>
    </source>
</evidence>
<proteinExistence type="predicted"/>
<protein>
    <recommendedName>
        <fullName evidence="4">DUF1353 domain-containing protein</fullName>
    </recommendedName>
</protein>
<gene>
    <name evidence="2" type="ORF">GCM10007100_34540</name>
</gene>
<dbReference type="Pfam" id="PF07087">
    <property type="entry name" value="DUF1353"/>
    <property type="match status" value="1"/>
</dbReference>
<organism evidence="2 3">
    <name type="scientific">Roseibacillus persicicus</name>
    <dbReference type="NCBI Taxonomy" id="454148"/>
    <lineage>
        <taxon>Bacteria</taxon>
        <taxon>Pseudomonadati</taxon>
        <taxon>Verrucomicrobiota</taxon>
        <taxon>Verrucomicrobiia</taxon>
        <taxon>Verrucomicrobiales</taxon>
        <taxon>Verrucomicrobiaceae</taxon>
        <taxon>Roseibacillus</taxon>
    </lineage>
</organism>
<dbReference type="RefSeq" id="WP_189572866.1">
    <property type="nucleotide sequence ID" value="NZ_BMXI01000017.1"/>
</dbReference>
<evidence type="ECO:0008006" key="4">
    <source>
        <dbReference type="Google" id="ProtNLM"/>
    </source>
</evidence>
<dbReference type="AlphaFoldDB" id="A0A918WNS3"/>